<keyword evidence="2" id="KW-1185">Reference proteome</keyword>
<proteinExistence type="predicted"/>
<dbReference type="EMBL" id="AP018817">
    <property type="protein sequence ID" value="BBF69432.1"/>
    <property type="molecule type" value="Genomic_DNA"/>
</dbReference>
<name>A0ABN5WB36_9SPHN</name>
<sequence length="102" mass="11121">MRVSVCSQSVTLLSLIFGRYRLGLRRMPETFGLQSRSVLMDIQHKSSGRSAAGRESGSGRIVTVDVPEPYEGVGNALRATYAPGRDGVPDDMMALLAKLDRH</sequence>
<protein>
    <recommendedName>
        <fullName evidence="3">Anti-sigma factor NepR domain-containing protein</fullName>
    </recommendedName>
</protein>
<evidence type="ECO:0000313" key="2">
    <source>
        <dbReference type="Proteomes" id="UP001059971"/>
    </source>
</evidence>
<evidence type="ECO:0008006" key="3">
    <source>
        <dbReference type="Google" id="ProtNLM"/>
    </source>
</evidence>
<accession>A0ABN5WB36</accession>
<organism evidence="1 2">
    <name type="scientific">Sphingomonas bisphenolicum</name>
    <dbReference type="NCBI Taxonomy" id="296544"/>
    <lineage>
        <taxon>Bacteria</taxon>
        <taxon>Pseudomonadati</taxon>
        <taxon>Pseudomonadota</taxon>
        <taxon>Alphaproteobacteria</taxon>
        <taxon>Sphingomonadales</taxon>
        <taxon>Sphingomonadaceae</taxon>
        <taxon>Sphingomonas</taxon>
    </lineage>
</organism>
<reference evidence="1" key="1">
    <citation type="submission" date="2018-07" db="EMBL/GenBank/DDBJ databases">
        <title>Complete genome sequence of Sphingomonas bisphenolicum strain AO1, a bisphenol A degradative bacterium isolated from Japanese farm field.</title>
        <authorList>
            <person name="Murakami M."/>
            <person name="Koh M."/>
            <person name="Koba S."/>
            <person name="Matsumura Y."/>
        </authorList>
    </citation>
    <scope>NUCLEOTIDE SEQUENCE</scope>
    <source>
        <strain evidence="1">AO1</strain>
    </source>
</reference>
<evidence type="ECO:0000313" key="1">
    <source>
        <dbReference type="EMBL" id="BBF69432.1"/>
    </source>
</evidence>
<dbReference type="Proteomes" id="UP001059971">
    <property type="component" value="Chromosome 1"/>
</dbReference>
<gene>
    <name evidence="1" type="ORF">SBA_ch1_16320</name>
</gene>